<organism evidence="3 4">
    <name type="scientific">Sporothrix curviconia</name>
    <dbReference type="NCBI Taxonomy" id="1260050"/>
    <lineage>
        <taxon>Eukaryota</taxon>
        <taxon>Fungi</taxon>
        <taxon>Dikarya</taxon>
        <taxon>Ascomycota</taxon>
        <taxon>Pezizomycotina</taxon>
        <taxon>Sordariomycetes</taxon>
        <taxon>Sordariomycetidae</taxon>
        <taxon>Ophiostomatales</taxon>
        <taxon>Ophiostomataceae</taxon>
        <taxon>Sporothrix</taxon>
    </lineage>
</organism>
<evidence type="ECO:0000313" key="3">
    <source>
        <dbReference type="EMBL" id="CAK7209710.1"/>
    </source>
</evidence>
<dbReference type="Gene3D" id="3.40.50.1820">
    <property type="entry name" value="alpha/beta hydrolase"/>
    <property type="match status" value="1"/>
</dbReference>
<evidence type="ECO:0008006" key="5">
    <source>
        <dbReference type="Google" id="ProtNLM"/>
    </source>
</evidence>
<dbReference type="Pfam" id="PF03583">
    <property type="entry name" value="LIP"/>
    <property type="match status" value="1"/>
</dbReference>
<comment type="caution">
    <text evidence="3">The sequence shown here is derived from an EMBL/GenBank/DDBJ whole genome shotgun (WGS) entry which is preliminary data.</text>
</comment>
<accession>A0ABP0AQZ7</accession>
<protein>
    <recommendedName>
        <fullName evidence="5">Secretory lipase</fullName>
    </recommendedName>
</protein>
<keyword evidence="2" id="KW-0732">Signal</keyword>
<dbReference type="Gene3D" id="1.10.260.130">
    <property type="match status" value="1"/>
</dbReference>
<feature type="chain" id="PRO_5045016430" description="Secretory lipase" evidence="2">
    <location>
        <begin position="19"/>
        <end position="454"/>
    </location>
</feature>
<dbReference type="PIRSF" id="PIRSF029171">
    <property type="entry name" value="Esterase_LipA"/>
    <property type="match status" value="1"/>
</dbReference>
<reference evidence="3 4" key="1">
    <citation type="submission" date="2024-01" db="EMBL/GenBank/DDBJ databases">
        <authorList>
            <person name="Allen C."/>
            <person name="Tagirdzhanova G."/>
        </authorList>
    </citation>
    <scope>NUCLEOTIDE SEQUENCE [LARGE SCALE GENOMIC DNA]</scope>
</reference>
<dbReference type="PANTHER" id="PTHR34853">
    <property type="match status" value="1"/>
</dbReference>
<dbReference type="SUPFAM" id="SSF53474">
    <property type="entry name" value="alpha/beta-Hydrolases"/>
    <property type="match status" value="1"/>
</dbReference>
<sequence>MRFHLAAVVSALSAVSLAAPVIEDVKRSSPPLPSTDSFYSVPENIASYAPGAIINHRAPPGAIAAFGLDPLNLEATYQISYRTSDNFGNATSTVLTVLVPSNADTSKVLSYQVAEDAANINCAPSYAMQLAANPGGLLGTAVTQAEILLIEAALYQGWVVVLPDHEGPTGAFLANHMSGHATLDGIRAALASTSITGIQSSARVAMWGYSGGSLASNWAAVLLPAYAPELADRIVGAAIGGTVPNIANVIDTVNKGPFAGLIASGIMGLSHAYPVVADVVKTKFEQPEKFQTVLSQCLVPDILEFLLADVKGMVTNQSLWTRPDIVALLNYNSLQYASAPPSTVPFYIYKSVLDEVSPVADTDNLVNAYCSAGATIEYTRDLVSEHGSLAAIGAPKALVWLKDRLDGQPAASGCSTNTLVSSLLDIATIEVLPSFLIEALSALLGGEIGPTFFG</sequence>
<gene>
    <name evidence="3" type="ORF">SCUCBS95973_000532</name>
</gene>
<keyword evidence="4" id="KW-1185">Reference proteome</keyword>
<feature type="signal peptide" evidence="2">
    <location>
        <begin position="1"/>
        <end position="18"/>
    </location>
</feature>
<dbReference type="InterPro" id="IPR029058">
    <property type="entry name" value="AB_hydrolase_fold"/>
</dbReference>
<comment type="similarity">
    <text evidence="2">Belongs to the AB hydrolase superfamily. Lipase family.</text>
</comment>
<proteinExistence type="inferred from homology"/>
<keyword evidence="1" id="KW-0378">Hydrolase</keyword>
<dbReference type="Proteomes" id="UP001642405">
    <property type="component" value="Unassembled WGS sequence"/>
</dbReference>
<dbReference type="InterPro" id="IPR005152">
    <property type="entry name" value="Lipase_secreted"/>
</dbReference>
<evidence type="ECO:0000256" key="1">
    <source>
        <dbReference type="ARBA" id="ARBA00022801"/>
    </source>
</evidence>
<evidence type="ECO:0000313" key="4">
    <source>
        <dbReference type="Proteomes" id="UP001642405"/>
    </source>
</evidence>
<dbReference type="PANTHER" id="PTHR34853:SF5">
    <property type="entry name" value="LIP-DOMAIN-CONTAINING PROTEIN-RELATED"/>
    <property type="match status" value="1"/>
</dbReference>
<dbReference type="EMBL" id="CAWUHB010000002">
    <property type="protein sequence ID" value="CAK7209710.1"/>
    <property type="molecule type" value="Genomic_DNA"/>
</dbReference>
<name>A0ABP0AQZ7_9PEZI</name>
<evidence type="ECO:0000256" key="2">
    <source>
        <dbReference type="PIRNR" id="PIRNR029171"/>
    </source>
</evidence>